<keyword evidence="3" id="KW-1185">Reference proteome</keyword>
<dbReference type="Proteomes" id="UP000588098">
    <property type="component" value="Unassembled WGS sequence"/>
</dbReference>
<feature type="region of interest" description="Disordered" evidence="1">
    <location>
        <begin position="33"/>
        <end position="52"/>
    </location>
</feature>
<comment type="caution">
    <text evidence="2">The sequence shown here is derived from an EMBL/GenBank/DDBJ whole genome shotgun (WGS) entry which is preliminary data.</text>
</comment>
<name>A0A7W9QCE6_9ACTN</name>
<dbReference type="AlphaFoldDB" id="A0A7W9QCE6"/>
<organism evidence="2 3">
    <name type="scientific">Streptomyces zagrosensis</name>
    <dbReference type="NCBI Taxonomy" id="1042984"/>
    <lineage>
        <taxon>Bacteria</taxon>
        <taxon>Bacillati</taxon>
        <taxon>Actinomycetota</taxon>
        <taxon>Actinomycetes</taxon>
        <taxon>Kitasatosporales</taxon>
        <taxon>Streptomycetaceae</taxon>
        <taxon>Streptomyces</taxon>
    </lineage>
</organism>
<reference evidence="2 3" key="1">
    <citation type="submission" date="2020-08" db="EMBL/GenBank/DDBJ databases">
        <title>Genomic Encyclopedia of Type Strains, Phase III (KMG-III): the genomes of soil and plant-associated and newly described type strains.</title>
        <authorList>
            <person name="Whitman W."/>
        </authorList>
    </citation>
    <scope>NUCLEOTIDE SEQUENCE [LARGE SCALE GENOMIC DNA]</scope>
    <source>
        <strain evidence="2 3">CECT 8305</strain>
    </source>
</reference>
<dbReference type="EMBL" id="JACHJL010000012">
    <property type="protein sequence ID" value="MBB5937551.1"/>
    <property type="molecule type" value="Genomic_DNA"/>
</dbReference>
<accession>A0A7W9QCE6</accession>
<proteinExistence type="predicted"/>
<sequence length="75" mass="8372">MKIVIKRHQYGKPECTAHLLHCIEQPGCRPRFVSGNTANSGDSDGEDEGDEVQTYAEAEADHRAHGCFRRTNCRA</sequence>
<protein>
    <submittedName>
        <fullName evidence="2">Uncharacterized protein</fullName>
    </submittedName>
</protein>
<evidence type="ECO:0000313" key="3">
    <source>
        <dbReference type="Proteomes" id="UP000588098"/>
    </source>
</evidence>
<gene>
    <name evidence="2" type="ORF">FHS42_004632</name>
</gene>
<evidence type="ECO:0000256" key="1">
    <source>
        <dbReference type="SAM" id="MobiDB-lite"/>
    </source>
</evidence>
<dbReference type="RefSeq" id="WP_184574616.1">
    <property type="nucleotide sequence ID" value="NZ_JACHJL010000012.1"/>
</dbReference>
<evidence type="ECO:0000313" key="2">
    <source>
        <dbReference type="EMBL" id="MBB5937551.1"/>
    </source>
</evidence>